<proteinExistence type="predicted"/>
<evidence type="ECO:0000256" key="5">
    <source>
        <dbReference type="ARBA" id="ARBA00023136"/>
    </source>
</evidence>
<dbReference type="NCBIfam" id="NF038403">
    <property type="entry name" value="perm_prefix_1"/>
    <property type="match status" value="1"/>
</dbReference>
<dbReference type="EMBL" id="LYPB01000081">
    <property type="protein sequence ID" value="OAS15685.1"/>
    <property type="molecule type" value="Genomic_DNA"/>
</dbReference>
<feature type="transmembrane region" description="Helical" evidence="6">
    <location>
        <begin position="342"/>
        <end position="363"/>
    </location>
</feature>
<dbReference type="PANTHER" id="PTHR30474:SF1">
    <property type="entry name" value="PEPTIDOGLYCAN GLYCOSYLTRANSFERASE MRDB"/>
    <property type="match status" value="1"/>
</dbReference>
<evidence type="ECO:0008006" key="9">
    <source>
        <dbReference type="Google" id="ProtNLM"/>
    </source>
</evidence>
<evidence type="ECO:0000313" key="7">
    <source>
        <dbReference type="EMBL" id="OAS15685.1"/>
    </source>
</evidence>
<dbReference type="InterPro" id="IPR001182">
    <property type="entry name" value="FtsW/RodA"/>
</dbReference>
<dbReference type="PANTHER" id="PTHR30474">
    <property type="entry name" value="CELL CYCLE PROTEIN"/>
    <property type="match status" value="1"/>
</dbReference>
<protein>
    <recommendedName>
        <fullName evidence="9">Cell division protein</fullName>
    </recommendedName>
</protein>
<keyword evidence="5 6" id="KW-0472">Membrane</keyword>
<dbReference type="GO" id="GO:0015648">
    <property type="term" value="F:lipid-linked peptidoglycan transporter activity"/>
    <property type="evidence" value="ECO:0007669"/>
    <property type="project" value="TreeGrafter"/>
</dbReference>
<dbReference type="STRING" id="1850517.A8708_03640"/>
<comment type="subcellular location">
    <subcellularLocation>
        <location evidence="1">Membrane</location>
        <topology evidence="1">Multi-pass membrane protein</topology>
    </subcellularLocation>
</comment>
<keyword evidence="8" id="KW-1185">Reference proteome</keyword>
<keyword evidence="2 6" id="KW-0812">Transmembrane</keyword>
<evidence type="ECO:0000256" key="4">
    <source>
        <dbReference type="ARBA" id="ARBA00022989"/>
    </source>
</evidence>
<evidence type="ECO:0000313" key="8">
    <source>
        <dbReference type="Proteomes" id="UP000078454"/>
    </source>
</evidence>
<evidence type="ECO:0000256" key="2">
    <source>
        <dbReference type="ARBA" id="ARBA00022692"/>
    </source>
</evidence>
<evidence type="ECO:0000256" key="3">
    <source>
        <dbReference type="ARBA" id="ARBA00022960"/>
    </source>
</evidence>
<dbReference type="RefSeq" id="WP_068667961.1">
    <property type="nucleotide sequence ID" value="NZ_LYPB01000081.1"/>
</dbReference>
<dbReference type="GO" id="GO:0008360">
    <property type="term" value="P:regulation of cell shape"/>
    <property type="evidence" value="ECO:0007669"/>
    <property type="project" value="UniProtKB-KW"/>
</dbReference>
<dbReference type="Pfam" id="PF01098">
    <property type="entry name" value="FTSW_RODA_SPOVE"/>
    <property type="match status" value="1"/>
</dbReference>
<dbReference type="AlphaFoldDB" id="A0A198A3F6"/>
<feature type="transmembrane region" description="Helical" evidence="6">
    <location>
        <begin position="83"/>
        <end position="103"/>
    </location>
</feature>
<organism evidence="7 8">
    <name type="scientific">Paenibacillus oryzisoli</name>
    <dbReference type="NCBI Taxonomy" id="1850517"/>
    <lineage>
        <taxon>Bacteria</taxon>
        <taxon>Bacillati</taxon>
        <taxon>Bacillota</taxon>
        <taxon>Bacilli</taxon>
        <taxon>Bacillales</taxon>
        <taxon>Paenibacillaceae</taxon>
        <taxon>Paenibacillus</taxon>
    </lineage>
</organism>
<sequence>MSSFRVRQHEEISLFLKQVCREIKAKEVHKEVRMELQSHLEELIEDKLSNGVELDAAIKESIAQMGMPDAIGQQFHLAHRPRFNWGLLAVVVLFMTIGLVAIFSAQTALVNRLGLTSIGLKQIVYLGIGSCLMLIIGFSNYRKLAKFSWGLYVGTIALLIYVYLFGNLTNGSRGYVNWYPFQMNIPALSPYLLLIALAGIWSTSQRFVANESFMTAFLRRSWINVGTVWLAGLLMLSIHNIDNFILFFIGCLTLLQVLRMKHRVLIAHCSLFTVALGWFLLSQSYKLNRIFAFIHPTEDTRGMNFLLTQSKIAMQSAGWSGHGFGAPLNALPYLQAEMMFPFLIYCFGWGAGIAMVIMVTLFVQQMVGVSRKARDPYGKALVSGLLSLFVIQYVWNMLMWIGLAPFSSFHLPLISYSGSLVIFQFIALGLILSVYRRKDLGTRQFT</sequence>
<dbReference type="Proteomes" id="UP000078454">
    <property type="component" value="Unassembled WGS sequence"/>
</dbReference>
<name>A0A198A3F6_9BACL</name>
<comment type="caution">
    <text evidence="7">The sequence shown here is derived from an EMBL/GenBank/DDBJ whole genome shotgun (WGS) entry which is preliminary data.</text>
</comment>
<feature type="transmembrane region" description="Helical" evidence="6">
    <location>
        <begin position="123"/>
        <end position="142"/>
    </location>
</feature>
<dbReference type="GO" id="GO:0005886">
    <property type="term" value="C:plasma membrane"/>
    <property type="evidence" value="ECO:0007669"/>
    <property type="project" value="TreeGrafter"/>
</dbReference>
<accession>A0A198A3F6</accession>
<reference evidence="7 8" key="1">
    <citation type="submission" date="2016-05" db="EMBL/GenBank/DDBJ databases">
        <title>Paenibacillus sp. 1ZS3-15 nov., isolated from the rhizosphere soil.</title>
        <authorList>
            <person name="Zhang X.X."/>
            <person name="Zhang J."/>
        </authorList>
    </citation>
    <scope>NUCLEOTIDE SEQUENCE [LARGE SCALE GENOMIC DNA]</scope>
    <source>
        <strain evidence="7 8">1ZS3-15</strain>
    </source>
</reference>
<feature type="transmembrane region" description="Helical" evidence="6">
    <location>
        <begin position="149"/>
        <end position="168"/>
    </location>
</feature>
<keyword evidence="4 6" id="KW-1133">Transmembrane helix</keyword>
<feature type="transmembrane region" description="Helical" evidence="6">
    <location>
        <begin position="413"/>
        <end position="435"/>
    </location>
</feature>
<feature type="transmembrane region" description="Helical" evidence="6">
    <location>
        <begin position="384"/>
        <end position="407"/>
    </location>
</feature>
<feature type="transmembrane region" description="Helical" evidence="6">
    <location>
        <begin position="265"/>
        <end position="281"/>
    </location>
</feature>
<evidence type="ECO:0000256" key="6">
    <source>
        <dbReference type="SAM" id="Phobius"/>
    </source>
</evidence>
<dbReference type="GO" id="GO:0032153">
    <property type="term" value="C:cell division site"/>
    <property type="evidence" value="ECO:0007669"/>
    <property type="project" value="TreeGrafter"/>
</dbReference>
<dbReference type="GO" id="GO:0051301">
    <property type="term" value="P:cell division"/>
    <property type="evidence" value="ECO:0007669"/>
    <property type="project" value="InterPro"/>
</dbReference>
<evidence type="ECO:0000256" key="1">
    <source>
        <dbReference type="ARBA" id="ARBA00004141"/>
    </source>
</evidence>
<feature type="transmembrane region" description="Helical" evidence="6">
    <location>
        <begin position="188"/>
        <end position="209"/>
    </location>
</feature>
<dbReference type="InterPro" id="IPR047928">
    <property type="entry name" value="Perm_prefix_1"/>
</dbReference>
<keyword evidence="3" id="KW-0133">Cell shape</keyword>
<feature type="transmembrane region" description="Helical" evidence="6">
    <location>
        <begin position="221"/>
        <end position="238"/>
    </location>
</feature>
<gene>
    <name evidence="7" type="ORF">A8708_03640</name>
</gene>
<feature type="transmembrane region" description="Helical" evidence="6">
    <location>
        <begin position="244"/>
        <end position="260"/>
    </location>
</feature>